<proteinExistence type="predicted"/>
<feature type="transmembrane region" description="Helical" evidence="1">
    <location>
        <begin position="122"/>
        <end position="144"/>
    </location>
</feature>
<gene>
    <name evidence="2" type="ORF">SAMN05660859_3627</name>
</gene>
<dbReference type="AlphaFoldDB" id="A0A1G4UA77"/>
<keyword evidence="3" id="KW-1185">Reference proteome</keyword>
<keyword evidence="1" id="KW-1133">Transmembrane helix</keyword>
<evidence type="ECO:0000313" key="2">
    <source>
        <dbReference type="EMBL" id="SCW90566.1"/>
    </source>
</evidence>
<dbReference type="RefSeq" id="WP_091442483.1">
    <property type="nucleotide sequence ID" value="NZ_FMTP01000006.1"/>
</dbReference>
<feature type="transmembrane region" description="Helical" evidence="1">
    <location>
        <begin position="54"/>
        <end position="80"/>
    </location>
</feature>
<feature type="transmembrane region" description="Helical" evidence="1">
    <location>
        <begin position="92"/>
        <end position="110"/>
    </location>
</feature>
<evidence type="ECO:0000313" key="3">
    <source>
        <dbReference type="Proteomes" id="UP000198889"/>
    </source>
</evidence>
<name>A0A1G4UA77_9HYPH</name>
<reference evidence="3" key="1">
    <citation type="submission" date="2016-10" db="EMBL/GenBank/DDBJ databases">
        <authorList>
            <person name="Varghese N."/>
            <person name="Submissions S."/>
        </authorList>
    </citation>
    <scope>NUCLEOTIDE SEQUENCE [LARGE SCALE GENOMIC DNA]</scope>
    <source>
        <strain evidence="3">CGMCC 1.1761</strain>
    </source>
</reference>
<accession>A0A1G4UA77</accession>
<dbReference type="EMBL" id="FMTP01000006">
    <property type="protein sequence ID" value="SCW90566.1"/>
    <property type="molecule type" value="Genomic_DNA"/>
</dbReference>
<feature type="transmembrane region" description="Helical" evidence="1">
    <location>
        <begin position="7"/>
        <end position="34"/>
    </location>
</feature>
<evidence type="ECO:0000256" key="1">
    <source>
        <dbReference type="SAM" id="Phobius"/>
    </source>
</evidence>
<dbReference type="STRING" id="177413.SAMN05660859_3627"/>
<organism evidence="2 3">
    <name type="scientific">Ancylobacter rudongensis</name>
    <dbReference type="NCBI Taxonomy" id="177413"/>
    <lineage>
        <taxon>Bacteria</taxon>
        <taxon>Pseudomonadati</taxon>
        <taxon>Pseudomonadota</taxon>
        <taxon>Alphaproteobacteria</taxon>
        <taxon>Hyphomicrobiales</taxon>
        <taxon>Xanthobacteraceae</taxon>
        <taxon>Ancylobacter</taxon>
    </lineage>
</organism>
<dbReference type="Proteomes" id="UP000198889">
    <property type="component" value="Unassembled WGS sequence"/>
</dbReference>
<sequence>MDNLLRLLLRFILVPLGMICGFIASFLVILFGYWRVGDLLAGNVDVEAIALYDALAAASYLLMMVVLAMWAVALIGILFAEAFAVRSWMFHVANGAVSAWLAASVFAPYAQVPVPFDGDLYVIAAGFAGGLAYWLVAGWNAGFWKPLRAELVARPLPPAQPVPAQPVPAQPAPPPAP</sequence>
<keyword evidence="1" id="KW-0472">Membrane</keyword>
<protein>
    <submittedName>
        <fullName evidence="2">Uncharacterized protein</fullName>
    </submittedName>
</protein>
<keyword evidence="1" id="KW-0812">Transmembrane</keyword>